<evidence type="ECO:0000313" key="1">
    <source>
        <dbReference type="EMBL" id="GAA3969806.1"/>
    </source>
</evidence>
<dbReference type="InterPro" id="IPR035959">
    <property type="entry name" value="RutC-like_sf"/>
</dbReference>
<dbReference type="EMBL" id="BAAAZW010000013">
    <property type="protein sequence ID" value="GAA3969806.1"/>
    <property type="molecule type" value="Genomic_DNA"/>
</dbReference>
<dbReference type="PANTHER" id="PTHR43857">
    <property type="entry name" value="BLR7761 PROTEIN"/>
    <property type="match status" value="1"/>
</dbReference>
<accession>A0ABP7PRG8</accession>
<dbReference type="RefSeq" id="WP_344785710.1">
    <property type="nucleotide sequence ID" value="NZ_BAAAZW010000013.1"/>
</dbReference>
<dbReference type="Gene3D" id="3.30.1330.40">
    <property type="entry name" value="RutC-like"/>
    <property type="match status" value="1"/>
</dbReference>
<gene>
    <name evidence="1" type="ORF">GCM10022231_33860</name>
</gene>
<name>A0ABP7PRG8_9ACTN</name>
<organism evidence="1 2">
    <name type="scientific">Gordonia caeni</name>
    <dbReference type="NCBI Taxonomy" id="1007097"/>
    <lineage>
        <taxon>Bacteria</taxon>
        <taxon>Bacillati</taxon>
        <taxon>Actinomycetota</taxon>
        <taxon>Actinomycetes</taxon>
        <taxon>Mycobacteriales</taxon>
        <taxon>Gordoniaceae</taxon>
        <taxon>Gordonia</taxon>
    </lineage>
</organism>
<dbReference type="CDD" id="cd00448">
    <property type="entry name" value="YjgF_YER057c_UK114_family"/>
    <property type="match status" value="1"/>
</dbReference>
<dbReference type="Proteomes" id="UP001418444">
    <property type="component" value="Unassembled WGS sequence"/>
</dbReference>
<reference evidence="2" key="1">
    <citation type="journal article" date="2019" name="Int. J. Syst. Evol. Microbiol.">
        <title>The Global Catalogue of Microorganisms (GCM) 10K type strain sequencing project: providing services to taxonomists for standard genome sequencing and annotation.</title>
        <authorList>
            <consortium name="The Broad Institute Genomics Platform"/>
            <consortium name="The Broad Institute Genome Sequencing Center for Infectious Disease"/>
            <person name="Wu L."/>
            <person name="Ma J."/>
        </authorList>
    </citation>
    <scope>NUCLEOTIDE SEQUENCE [LARGE SCALE GENOMIC DNA]</scope>
    <source>
        <strain evidence="2">JCM 16923</strain>
    </source>
</reference>
<proteinExistence type="predicted"/>
<protein>
    <recommendedName>
        <fullName evidence="3">RidA family protein</fullName>
    </recommendedName>
</protein>
<keyword evidence="2" id="KW-1185">Reference proteome</keyword>
<comment type="caution">
    <text evidence="1">The sequence shown here is derived from an EMBL/GenBank/DDBJ whole genome shotgun (WGS) entry which is preliminary data.</text>
</comment>
<dbReference type="Pfam" id="PF01042">
    <property type="entry name" value="Ribonuc_L-PSP"/>
    <property type="match status" value="1"/>
</dbReference>
<evidence type="ECO:0008006" key="3">
    <source>
        <dbReference type="Google" id="ProtNLM"/>
    </source>
</evidence>
<evidence type="ECO:0000313" key="2">
    <source>
        <dbReference type="Proteomes" id="UP001418444"/>
    </source>
</evidence>
<dbReference type="PANTHER" id="PTHR43857:SF1">
    <property type="entry name" value="YJGH FAMILY PROTEIN"/>
    <property type="match status" value="1"/>
</dbReference>
<dbReference type="InterPro" id="IPR006175">
    <property type="entry name" value="YjgF/YER057c/UK114"/>
</dbReference>
<dbReference type="SUPFAM" id="SSF55298">
    <property type="entry name" value="YjgF-like"/>
    <property type="match status" value="1"/>
</dbReference>
<sequence>MSGAPVQRLQASGLHDGGFAHVSVVAPGSTVFTAGISPLDKNGELVLPGDALAQTRRCLEALAEVLAEAGAGPETVARLTVYVVTDSNDVLGQVWRIVDDWFAVTPAAIVLGVQVLPYPGQVVEVEAVAAARL</sequence>